<protein>
    <recommendedName>
        <fullName evidence="3">ER membrane protein complex subunit 2</fullName>
    </recommendedName>
</protein>
<accession>A0A2S5B5Z7</accession>
<dbReference type="PROSITE" id="PS50005">
    <property type="entry name" value="TPR"/>
    <property type="match status" value="1"/>
</dbReference>
<comment type="subcellular location">
    <subcellularLocation>
        <location evidence="3">Endoplasmic reticulum membrane</location>
        <topology evidence="3">Peripheral membrane protein</topology>
        <orientation evidence="3">Cytoplasmic side</orientation>
    </subcellularLocation>
</comment>
<evidence type="ECO:0000313" key="5">
    <source>
        <dbReference type="Proteomes" id="UP000237144"/>
    </source>
</evidence>
<dbReference type="EMBL" id="PJQD01000058">
    <property type="protein sequence ID" value="POY72131.1"/>
    <property type="molecule type" value="Genomic_DNA"/>
</dbReference>
<sequence>MTVDLASIDSASTGQLLAELSLLRQWPDKSHSHLVARIGLALERRNALKLTKTKTDAIEQVATAALETGHLSLAKTLIARLTAHFREEPYGLHRVNYLAGMLLEAQGDLAAAKEFYQQKLRDDETDVAVRKRLTALHLSSPVVDLPAASSSSSSKPSAVPATLAPYVAASLTQSQGIALLVSYLDTYYLDLSSWLVLSTAYSALAQYPLALTALDHAIVLAPHDPFVQLKYAETAYSAGDVPLAYKAYLRTVEMATEKGTEGEVMNRKGGATRRAVLGAKLCLARLRTATSSDKSSSRSDDDPSLAPKRLDEMDLLLSRLLLESVAAAPGGAGPGGPAQSTKDAMRSWLGGAAAVNVK</sequence>
<comment type="caution">
    <text evidence="4">The sequence shown here is derived from an EMBL/GenBank/DDBJ whole genome shotgun (WGS) entry which is preliminary data.</text>
</comment>
<dbReference type="InterPro" id="IPR011990">
    <property type="entry name" value="TPR-like_helical_dom_sf"/>
</dbReference>
<gene>
    <name evidence="4" type="ORF">BMF94_4863</name>
</gene>
<keyword evidence="5" id="KW-1185">Reference proteome</keyword>
<dbReference type="OrthoDB" id="124397at2759"/>
<dbReference type="Proteomes" id="UP000237144">
    <property type="component" value="Unassembled WGS sequence"/>
</dbReference>
<evidence type="ECO:0000256" key="2">
    <source>
        <dbReference type="PROSITE-ProRule" id="PRU00339"/>
    </source>
</evidence>
<dbReference type="AlphaFoldDB" id="A0A2S5B5Z7"/>
<dbReference type="InterPro" id="IPR019734">
    <property type="entry name" value="TPR_rpt"/>
</dbReference>
<organism evidence="4 5">
    <name type="scientific">Rhodotorula taiwanensis</name>
    <dbReference type="NCBI Taxonomy" id="741276"/>
    <lineage>
        <taxon>Eukaryota</taxon>
        <taxon>Fungi</taxon>
        <taxon>Dikarya</taxon>
        <taxon>Basidiomycota</taxon>
        <taxon>Pucciniomycotina</taxon>
        <taxon>Microbotryomycetes</taxon>
        <taxon>Sporidiobolales</taxon>
        <taxon>Sporidiobolaceae</taxon>
        <taxon>Rhodotorula</taxon>
    </lineage>
</organism>
<keyword evidence="3" id="KW-0472">Membrane</keyword>
<reference evidence="4 5" key="1">
    <citation type="journal article" date="2018" name="Front. Microbiol.">
        <title>Prospects for Fungal Bioremediation of Acidic Radioactive Waste Sites: Characterization and Genome Sequence of Rhodotorula taiwanensis MD1149.</title>
        <authorList>
            <person name="Tkavc R."/>
            <person name="Matrosova V.Y."/>
            <person name="Grichenko O.E."/>
            <person name="Gostincar C."/>
            <person name="Volpe R.P."/>
            <person name="Klimenkova P."/>
            <person name="Gaidamakova E.K."/>
            <person name="Zhou C.E."/>
            <person name="Stewart B.J."/>
            <person name="Lyman M.G."/>
            <person name="Malfatti S.A."/>
            <person name="Rubinfeld B."/>
            <person name="Courtot M."/>
            <person name="Singh J."/>
            <person name="Dalgard C.L."/>
            <person name="Hamilton T."/>
            <person name="Frey K.G."/>
            <person name="Gunde-Cimerman N."/>
            <person name="Dugan L."/>
            <person name="Daly M.J."/>
        </authorList>
    </citation>
    <scope>NUCLEOTIDE SEQUENCE [LARGE SCALE GENOMIC DNA]</scope>
    <source>
        <strain evidence="4 5">MD1149</strain>
    </source>
</reference>
<dbReference type="PANTHER" id="PTHR12760">
    <property type="entry name" value="TETRATRICOPEPTIDE REPEAT PROTEIN"/>
    <property type="match status" value="1"/>
</dbReference>
<evidence type="ECO:0000256" key="1">
    <source>
        <dbReference type="ARBA" id="ARBA00022803"/>
    </source>
</evidence>
<evidence type="ECO:0000313" key="4">
    <source>
        <dbReference type="EMBL" id="POY72131.1"/>
    </source>
</evidence>
<dbReference type="STRING" id="741276.A0A2S5B5Z7"/>
<comment type="similarity">
    <text evidence="3">Belongs to the EMC2 family.</text>
</comment>
<keyword evidence="1 2" id="KW-0802">TPR repeat</keyword>
<name>A0A2S5B5Z7_9BASI</name>
<keyword evidence="3" id="KW-0256">Endoplasmic reticulum</keyword>
<dbReference type="SUPFAM" id="SSF48452">
    <property type="entry name" value="TPR-like"/>
    <property type="match status" value="1"/>
</dbReference>
<comment type="function">
    <text evidence="3">Part of the endoplasmic reticulum membrane protein complex (EMC) that enables the energy-independent insertion into endoplasmic reticulum membranes of newly synthesized membrane proteins.</text>
</comment>
<dbReference type="Gene3D" id="1.25.40.10">
    <property type="entry name" value="Tetratricopeptide repeat domain"/>
    <property type="match status" value="1"/>
</dbReference>
<feature type="repeat" description="TPR" evidence="2">
    <location>
        <begin position="191"/>
        <end position="224"/>
    </location>
</feature>
<dbReference type="GO" id="GO:0072546">
    <property type="term" value="C:EMC complex"/>
    <property type="evidence" value="ECO:0007669"/>
    <property type="project" value="UniProtKB-UniRule"/>
</dbReference>
<proteinExistence type="inferred from homology"/>
<dbReference type="InterPro" id="IPR039856">
    <property type="entry name" value="EMC2-like"/>
</dbReference>
<comment type="subunit">
    <text evidence="3">Component of the ER membrane protein complex (EMC).</text>
</comment>
<evidence type="ECO:0000256" key="3">
    <source>
        <dbReference type="RuleBase" id="RU367091"/>
    </source>
</evidence>